<evidence type="ECO:0000313" key="1">
    <source>
        <dbReference type="EMBL" id="AZS08249.1"/>
    </source>
</evidence>
<dbReference type="Gene3D" id="1.10.10.60">
    <property type="entry name" value="Homeodomain-like"/>
    <property type="match status" value="1"/>
</dbReference>
<dbReference type="Proteomes" id="UP000287856">
    <property type="component" value="Segment"/>
</dbReference>
<evidence type="ECO:0008006" key="3">
    <source>
        <dbReference type="Google" id="ProtNLM"/>
    </source>
</evidence>
<dbReference type="KEGG" id="vg:64948090"/>
<protein>
    <recommendedName>
        <fullName evidence="3">Helix-turn-helix DNA binding domain protein</fullName>
    </recommendedName>
</protein>
<gene>
    <name evidence="1" type="primary">47</name>
    <name evidence="1" type="ORF">PBI_IRONMAN_47</name>
</gene>
<sequence>MITKKKLRQANVKLAVELGETRAELADVKAHRDVLNSENNQLLDANVDLVNRLSVALNANSGLAQRLRHFTDVFGEAFVKGGELPAKTGASRPNRKKLTKQDAKDIRDAFYGGAKQKDLARNYGVNPATISRVVRGIYH</sequence>
<proteinExistence type="predicted"/>
<dbReference type="EMBL" id="MK279857">
    <property type="protein sequence ID" value="AZS08249.1"/>
    <property type="molecule type" value="Genomic_DNA"/>
</dbReference>
<evidence type="ECO:0000313" key="2">
    <source>
        <dbReference type="Proteomes" id="UP000287856"/>
    </source>
</evidence>
<accession>A0A3S9UD62</accession>
<dbReference type="RefSeq" id="YP_010064230.1">
    <property type="nucleotide sequence ID" value="NC_054814.1"/>
</dbReference>
<name>A0A3S9UD62_9CAUD</name>
<organism evidence="1 2">
    <name type="scientific">Mycobacterium phage IronMan</name>
    <dbReference type="NCBI Taxonomy" id="2499042"/>
    <lineage>
        <taxon>Viruses</taxon>
        <taxon>Duplodnaviria</taxon>
        <taxon>Heunggongvirae</taxon>
        <taxon>Uroviricota</taxon>
        <taxon>Caudoviricetes</taxon>
        <taxon>Pukovnikvirus</taxon>
        <taxon>Pukovnikvirus ironman</taxon>
    </lineage>
</organism>
<keyword evidence="2" id="KW-1185">Reference proteome</keyword>
<dbReference type="GeneID" id="64948090"/>
<reference evidence="1 2" key="1">
    <citation type="submission" date="2018-12" db="EMBL/GenBank/DDBJ databases">
        <authorList>
            <person name="Stoner T.H."/>
            <person name="Garlena R.A."/>
            <person name="Russell D.A."/>
            <person name="Pope W.H."/>
            <person name="Jacobs-Sera D."/>
            <person name="Hatfull G.F."/>
        </authorList>
    </citation>
    <scope>NUCLEOTIDE SEQUENCE [LARGE SCALE GENOMIC DNA]</scope>
</reference>